<proteinExistence type="predicted"/>
<evidence type="ECO:0000313" key="2">
    <source>
        <dbReference type="EMBL" id="KAI3555477.1"/>
    </source>
</evidence>
<feature type="region of interest" description="Disordered" evidence="1">
    <location>
        <begin position="165"/>
        <end position="204"/>
    </location>
</feature>
<feature type="compositionally biased region" description="Acidic residues" evidence="1">
    <location>
        <begin position="167"/>
        <end position="187"/>
    </location>
</feature>
<keyword evidence="3" id="KW-1185">Reference proteome</keyword>
<evidence type="ECO:0000313" key="3">
    <source>
        <dbReference type="Proteomes" id="UP001056436"/>
    </source>
</evidence>
<feature type="compositionally biased region" description="Basic and acidic residues" evidence="1">
    <location>
        <begin position="10"/>
        <end position="23"/>
    </location>
</feature>
<dbReference type="Proteomes" id="UP001056436">
    <property type="component" value="Unassembled WGS sequence"/>
</dbReference>
<dbReference type="AlphaFoldDB" id="A0A9P9XLL8"/>
<dbReference type="OrthoDB" id="4843203at2759"/>
<gene>
    <name evidence="2" type="ORF">CABS02_04233</name>
</gene>
<feature type="compositionally biased region" description="Basic and acidic residues" evidence="1">
    <location>
        <begin position="188"/>
        <end position="200"/>
    </location>
</feature>
<organism evidence="2 3">
    <name type="scientific">Colletotrichum abscissum</name>
    <dbReference type="NCBI Taxonomy" id="1671311"/>
    <lineage>
        <taxon>Eukaryota</taxon>
        <taxon>Fungi</taxon>
        <taxon>Dikarya</taxon>
        <taxon>Ascomycota</taxon>
        <taxon>Pezizomycotina</taxon>
        <taxon>Sordariomycetes</taxon>
        <taxon>Hypocreomycetidae</taxon>
        <taxon>Glomerellales</taxon>
        <taxon>Glomerellaceae</taxon>
        <taxon>Colletotrichum</taxon>
        <taxon>Colletotrichum acutatum species complex</taxon>
    </lineage>
</organism>
<feature type="compositionally biased region" description="Basic residues" evidence="1">
    <location>
        <begin position="39"/>
        <end position="49"/>
    </location>
</feature>
<reference evidence="2" key="1">
    <citation type="submission" date="2019-01" db="EMBL/GenBank/DDBJ databases">
        <title>Colletotrichum abscissum LGMF1257.</title>
        <authorList>
            <person name="Baroncelli R."/>
        </authorList>
    </citation>
    <scope>NUCLEOTIDE SEQUENCE</scope>
    <source>
        <strain evidence="2">Ca142</strain>
    </source>
</reference>
<accession>A0A9P9XLL8</accession>
<comment type="caution">
    <text evidence="2">The sequence shown here is derived from an EMBL/GenBank/DDBJ whole genome shotgun (WGS) entry which is preliminary data.</text>
</comment>
<evidence type="ECO:0000256" key="1">
    <source>
        <dbReference type="SAM" id="MobiDB-lite"/>
    </source>
</evidence>
<protein>
    <submittedName>
        <fullName evidence="2">Uncharacterized protein</fullName>
    </submittedName>
</protein>
<feature type="region of interest" description="Disordered" evidence="1">
    <location>
        <begin position="1"/>
        <end position="49"/>
    </location>
</feature>
<name>A0A9P9XLL8_9PEZI</name>
<sequence>MAPSKQSKGKLPEVPKMKQDAKIRKNKSARKNTSVKEHKSPKKGVKVATRPKNRALIQWRKEEPLLVTLLWVQYICAKDHGKVPWDDIIPQCFAGVTSTAFTQFLARERKRLLRMGYCVPPLPSQAKSLEKDANLRGYINEPTPENEDAIRTISFHEPFLQPCQQAGEEESDGEAEDAVMEYQEDEGDLGRDEAPEKEGEPFANPFRQDSYQILPQSGHSLHGSEAQHENSHLDQQGLELLLQQDQQFIQAQDDVQMEVQTNAQADAEVQQQLLDQAKYPGQNIQMGQAGRDWPTQVHQLNGDTDMQRYMEAIEAWKNDAPPNEIRIHVEGLAPMAYYLLQVPESVSHRFHPASSTDTMQPMRNENGYTTFSIQIPVNLDVYLNGVNSQEADPSFAHIGEPAPANLPLGTSSLNEPARESWNGGLWEGANGDFHGVCYQHENITRYAEVIDSNRMGWEERVELNDINSTAMGPNMHQ</sequence>
<dbReference type="EMBL" id="SDAQ01000017">
    <property type="protein sequence ID" value="KAI3555477.1"/>
    <property type="molecule type" value="Genomic_DNA"/>
</dbReference>